<dbReference type="Pfam" id="PF00664">
    <property type="entry name" value="ABC_membrane"/>
    <property type="match status" value="1"/>
</dbReference>
<evidence type="ECO:0000256" key="3">
    <source>
        <dbReference type="ARBA" id="ARBA00022692"/>
    </source>
</evidence>
<keyword evidence="2" id="KW-0813">Transport</keyword>
<keyword evidence="3 8" id="KW-0812">Transmembrane</keyword>
<organism evidence="11 12">
    <name type="scientific">Bacillus timonensis</name>
    <dbReference type="NCBI Taxonomy" id="1033734"/>
    <lineage>
        <taxon>Bacteria</taxon>
        <taxon>Bacillati</taxon>
        <taxon>Bacillota</taxon>
        <taxon>Bacilli</taxon>
        <taxon>Bacillales</taxon>
        <taxon>Bacillaceae</taxon>
        <taxon>Bacillus</taxon>
    </lineage>
</organism>
<dbReference type="InterPro" id="IPR017871">
    <property type="entry name" value="ABC_transporter-like_CS"/>
</dbReference>
<dbReference type="FunFam" id="3.40.50.300:FF:000287">
    <property type="entry name" value="Multidrug ABC transporter ATP-binding protein"/>
    <property type="match status" value="1"/>
</dbReference>
<proteinExistence type="predicted"/>
<gene>
    <name evidence="11" type="ORF">E1I69_06165</name>
</gene>
<keyword evidence="4" id="KW-0547">Nucleotide-binding</keyword>
<evidence type="ECO:0000256" key="1">
    <source>
        <dbReference type="ARBA" id="ARBA00004651"/>
    </source>
</evidence>
<reference evidence="11 12" key="1">
    <citation type="journal article" date="2019" name="Indoor Air">
        <title>Impacts of indoor surface finishes on bacterial viability.</title>
        <authorList>
            <person name="Hu J."/>
            <person name="Maamar S.B."/>
            <person name="Glawe A.J."/>
            <person name="Gottel N."/>
            <person name="Gilbert J.A."/>
            <person name="Hartmann E.M."/>
        </authorList>
    </citation>
    <scope>NUCLEOTIDE SEQUENCE [LARGE SCALE GENOMIC DNA]</scope>
    <source>
        <strain evidence="11 12">AF060A6</strain>
    </source>
</reference>
<keyword evidence="12" id="KW-1185">Reference proteome</keyword>
<feature type="transmembrane region" description="Helical" evidence="8">
    <location>
        <begin position="21"/>
        <end position="42"/>
    </location>
</feature>
<dbReference type="GO" id="GO:0005524">
    <property type="term" value="F:ATP binding"/>
    <property type="evidence" value="ECO:0007669"/>
    <property type="project" value="UniProtKB-KW"/>
</dbReference>
<dbReference type="InterPro" id="IPR039421">
    <property type="entry name" value="Type_1_exporter"/>
</dbReference>
<feature type="domain" description="ABC transmembrane type-1" evidence="10">
    <location>
        <begin position="24"/>
        <end position="305"/>
    </location>
</feature>
<keyword evidence="5 11" id="KW-0067">ATP-binding</keyword>
<dbReference type="AlphaFoldDB" id="A0A4S3PVF0"/>
<dbReference type="Pfam" id="PF00005">
    <property type="entry name" value="ABC_tran"/>
    <property type="match status" value="1"/>
</dbReference>
<comment type="caution">
    <text evidence="11">The sequence shown here is derived from an EMBL/GenBank/DDBJ whole genome shotgun (WGS) entry which is preliminary data.</text>
</comment>
<accession>A0A4S3PVF0</accession>
<evidence type="ECO:0000256" key="6">
    <source>
        <dbReference type="ARBA" id="ARBA00022989"/>
    </source>
</evidence>
<keyword evidence="6 8" id="KW-1133">Transmembrane helix</keyword>
<dbReference type="PROSITE" id="PS50929">
    <property type="entry name" value="ABC_TM1F"/>
    <property type="match status" value="1"/>
</dbReference>
<evidence type="ECO:0000256" key="5">
    <source>
        <dbReference type="ARBA" id="ARBA00022840"/>
    </source>
</evidence>
<dbReference type="PANTHER" id="PTHR43394:SF1">
    <property type="entry name" value="ATP-BINDING CASSETTE SUB-FAMILY B MEMBER 10, MITOCHONDRIAL"/>
    <property type="match status" value="1"/>
</dbReference>
<keyword evidence="7 8" id="KW-0472">Membrane</keyword>
<dbReference type="InterPro" id="IPR027417">
    <property type="entry name" value="P-loop_NTPase"/>
</dbReference>
<dbReference type="OrthoDB" id="9770415at2"/>
<dbReference type="SUPFAM" id="SSF90123">
    <property type="entry name" value="ABC transporter transmembrane region"/>
    <property type="match status" value="1"/>
</dbReference>
<dbReference type="GO" id="GO:0015421">
    <property type="term" value="F:ABC-type oligopeptide transporter activity"/>
    <property type="evidence" value="ECO:0007669"/>
    <property type="project" value="TreeGrafter"/>
</dbReference>
<dbReference type="InterPro" id="IPR003593">
    <property type="entry name" value="AAA+_ATPase"/>
</dbReference>
<dbReference type="InterPro" id="IPR036640">
    <property type="entry name" value="ABC1_TM_sf"/>
</dbReference>
<feature type="transmembrane region" description="Helical" evidence="8">
    <location>
        <begin position="264"/>
        <end position="286"/>
    </location>
</feature>
<evidence type="ECO:0000313" key="11">
    <source>
        <dbReference type="EMBL" id="THE13789.1"/>
    </source>
</evidence>
<dbReference type="Gene3D" id="1.20.1560.10">
    <property type="entry name" value="ABC transporter type 1, transmembrane domain"/>
    <property type="match status" value="1"/>
</dbReference>
<dbReference type="Proteomes" id="UP000306477">
    <property type="component" value="Unassembled WGS sequence"/>
</dbReference>
<evidence type="ECO:0000259" key="10">
    <source>
        <dbReference type="PROSITE" id="PS50929"/>
    </source>
</evidence>
<feature type="domain" description="ABC transporter" evidence="9">
    <location>
        <begin position="341"/>
        <end position="574"/>
    </location>
</feature>
<evidence type="ECO:0000256" key="7">
    <source>
        <dbReference type="ARBA" id="ARBA00023136"/>
    </source>
</evidence>
<dbReference type="SMART" id="SM00382">
    <property type="entry name" value="AAA"/>
    <property type="match status" value="1"/>
</dbReference>
<evidence type="ECO:0000259" key="9">
    <source>
        <dbReference type="PROSITE" id="PS50893"/>
    </source>
</evidence>
<dbReference type="PROSITE" id="PS00211">
    <property type="entry name" value="ABC_TRANSPORTER_1"/>
    <property type="match status" value="1"/>
</dbReference>
<dbReference type="EMBL" id="SLUB01000007">
    <property type="protein sequence ID" value="THE13789.1"/>
    <property type="molecule type" value="Genomic_DNA"/>
</dbReference>
<feature type="transmembrane region" description="Helical" evidence="8">
    <location>
        <begin position="62"/>
        <end position="83"/>
    </location>
</feature>
<dbReference type="CDD" id="cd07346">
    <property type="entry name" value="ABC_6TM_exporters"/>
    <property type="match status" value="1"/>
</dbReference>
<dbReference type="GO" id="GO:0005886">
    <property type="term" value="C:plasma membrane"/>
    <property type="evidence" value="ECO:0007669"/>
    <property type="project" value="UniProtKB-SubCell"/>
</dbReference>
<evidence type="ECO:0000313" key="12">
    <source>
        <dbReference type="Proteomes" id="UP000306477"/>
    </source>
</evidence>
<dbReference type="Gene3D" id="3.40.50.300">
    <property type="entry name" value="P-loop containing nucleotide triphosphate hydrolases"/>
    <property type="match status" value="1"/>
</dbReference>
<comment type="subcellular location">
    <subcellularLocation>
        <location evidence="1">Cell membrane</location>
        <topology evidence="1">Multi-pass membrane protein</topology>
    </subcellularLocation>
</comment>
<dbReference type="InterPro" id="IPR011527">
    <property type="entry name" value="ABC1_TM_dom"/>
</dbReference>
<evidence type="ECO:0000256" key="4">
    <source>
        <dbReference type="ARBA" id="ARBA00022741"/>
    </source>
</evidence>
<sequence length="590" mass="65642">MAQPKKHSFYLLMPYIKRYSSSYILLFALLVMGVFLDLFFAWFLKNITDSAVAGDFEKVKWYFLLGALLIITNVIISFFNAYLQSVSVNKIKKDIKSDVFNHLLCVSNYYFTRVHSGDIVSRLNNDANNIGGAIGSNIINLFRHPLAALVSFIYLLTINWQLSLLTLLLGPSALLLGKLFGKALRSNSKKIHIETGRVNSFLQDTFSGRIIVKVFGLEQQISNQFQNDSERILLLELKDGKLRGGLQGSVTGVGSMSFMISLGLGAFFVVNGTLSIGSLLAFVSLLQNITSPFTGMANIWADFQRSLSAVERLFSLLESPKEMELLELSKRHEENDLKKGIKLEEISFSYEEKNIIKNLSLTISKGDVVAIVGPSGSGKSTLFQLLLGLSKPDKGRIFIDGKSIGEMTISELRSYFSIVPQDTYLFNGSIRENISFGKYGASEKEIIEAANIANAHKFIMELNDDYNTQVGERGTRLSGGQKQRISIARAVLKDAPILLLDEATSALDSESEQVLQESLDQIMKDKTTIIIAHRLSTIKNANIILVMDDGKVTEMGSHEELLRKSGTYARLYHLQRANDTEGNIQNQAVH</sequence>
<dbReference type="RefSeq" id="WP_136378725.1">
    <property type="nucleotide sequence ID" value="NZ_SLUB01000007.1"/>
</dbReference>
<dbReference type="InterPro" id="IPR003439">
    <property type="entry name" value="ABC_transporter-like_ATP-bd"/>
</dbReference>
<dbReference type="PANTHER" id="PTHR43394">
    <property type="entry name" value="ATP-DEPENDENT PERMEASE MDL1, MITOCHONDRIAL"/>
    <property type="match status" value="1"/>
</dbReference>
<protein>
    <submittedName>
        <fullName evidence="11">ABC transporter ATP-binding protein</fullName>
    </submittedName>
</protein>
<name>A0A4S3PVF0_9BACI</name>
<evidence type="ECO:0000256" key="8">
    <source>
        <dbReference type="SAM" id="Phobius"/>
    </source>
</evidence>
<dbReference type="PROSITE" id="PS50893">
    <property type="entry name" value="ABC_TRANSPORTER_2"/>
    <property type="match status" value="1"/>
</dbReference>
<dbReference type="GO" id="GO:0016887">
    <property type="term" value="F:ATP hydrolysis activity"/>
    <property type="evidence" value="ECO:0007669"/>
    <property type="project" value="InterPro"/>
</dbReference>
<dbReference type="SUPFAM" id="SSF52540">
    <property type="entry name" value="P-loop containing nucleoside triphosphate hydrolases"/>
    <property type="match status" value="1"/>
</dbReference>
<evidence type="ECO:0000256" key="2">
    <source>
        <dbReference type="ARBA" id="ARBA00022448"/>
    </source>
</evidence>